<dbReference type="VEuPathDB" id="FungiDB:BDEG_23952"/>
<dbReference type="AlphaFoldDB" id="A0A177WJ87"/>
<dbReference type="Pfam" id="PF00722">
    <property type="entry name" value="Glyco_hydro_16"/>
    <property type="match status" value="1"/>
</dbReference>
<feature type="region of interest" description="Disordered" evidence="4">
    <location>
        <begin position="379"/>
        <end position="399"/>
    </location>
</feature>
<dbReference type="InterPro" id="IPR000757">
    <property type="entry name" value="Beta-glucanase-like"/>
</dbReference>
<dbReference type="InterPro" id="IPR050546">
    <property type="entry name" value="Glycosyl_Hydrlase_16"/>
</dbReference>
<reference evidence="7 8" key="2">
    <citation type="submission" date="2016-05" db="EMBL/GenBank/DDBJ databases">
        <title>Lineage-specific infection strategies underlie the spectrum of fungal disease in amphibians.</title>
        <authorList>
            <person name="Cuomo C.A."/>
            <person name="Farrer R.A."/>
            <person name="James T."/>
            <person name="Longcore J."/>
            <person name="Birren B."/>
        </authorList>
    </citation>
    <scope>NUCLEOTIDE SEQUENCE [LARGE SCALE GENOMIC DNA]</scope>
    <source>
        <strain evidence="7 8">JEL423</strain>
    </source>
</reference>
<dbReference type="EMBL" id="DS022304">
    <property type="protein sequence ID" value="OAJ40188.1"/>
    <property type="molecule type" value="Genomic_DNA"/>
</dbReference>
<dbReference type="PANTHER" id="PTHR10963">
    <property type="entry name" value="GLYCOSYL HYDROLASE-RELATED"/>
    <property type="match status" value="1"/>
</dbReference>
<dbReference type="SUPFAM" id="SSF49899">
    <property type="entry name" value="Concanavalin A-like lectins/glucanases"/>
    <property type="match status" value="1"/>
</dbReference>
<dbReference type="Gene3D" id="2.60.120.200">
    <property type="match status" value="1"/>
</dbReference>
<dbReference type="InterPro" id="IPR013320">
    <property type="entry name" value="ConA-like_dom_sf"/>
</dbReference>
<accession>A0A177WJ87</accession>
<dbReference type="GO" id="GO:0004553">
    <property type="term" value="F:hydrolase activity, hydrolyzing O-glycosyl compounds"/>
    <property type="evidence" value="ECO:0007669"/>
    <property type="project" value="InterPro"/>
</dbReference>
<evidence type="ECO:0000256" key="4">
    <source>
        <dbReference type="SAM" id="MobiDB-lite"/>
    </source>
</evidence>
<dbReference type="PROSITE" id="PS51762">
    <property type="entry name" value="GH16_2"/>
    <property type="match status" value="1"/>
</dbReference>
<evidence type="ECO:0000256" key="1">
    <source>
        <dbReference type="ARBA" id="ARBA00022729"/>
    </source>
</evidence>
<feature type="chain" id="PRO_5008077624" description="GH16 domain-containing protein" evidence="5">
    <location>
        <begin position="19"/>
        <end position="720"/>
    </location>
</feature>
<dbReference type="SUPFAM" id="SSF47473">
    <property type="entry name" value="EF-hand"/>
    <property type="match status" value="1"/>
</dbReference>
<dbReference type="PANTHER" id="PTHR10963:SF22">
    <property type="entry name" value="GLYCOSIDASE CRH2-RELATED"/>
    <property type="match status" value="1"/>
</dbReference>
<dbReference type="STRING" id="403673.A0A177WJ87"/>
<proteinExistence type="predicted"/>
<dbReference type="Proteomes" id="UP000077115">
    <property type="component" value="Unassembled WGS sequence"/>
</dbReference>
<sequence length="720" mass="79951">MVYTLVLSIAAVAVTVLAQQTPPAGFDYGECVTKRIVFNPDRIYTLKTEAERYTVDRSKYDLTLDYGNVDYVPGGVNLNLQKPTSPGGLSQGARFSTTQYMRYAKITGRFRPVAESGAITTLITWSERQKAIPGSSEMIQDEIDWEVVGTHPTDPQYNLFTVKSKALERAMHGGPSGAKITPNATHDFFIDWRNDRVDWGIDGRVVRSITRAQSRSKTSASGMGPNDPWFPESTSRVQFSVWDGSGVGSWAGGPIPFNERAKVSAFYEYIDIQCYDDNNKPVARFTAAELPLSQGPIAANSSALSTNTTFLAPVSTTLTSATATVSATTQPQNSKSSAVAKSLNAGFVGLMSIQNFNIAASTFLHAYIMRLNQIHATSTYTHGPHQPGTQSSGSDEYTGEITSPLSIQNSYEAPVLSRHTSQYQSESTHVQPKNRVTTKSQSQQLTLRHISDLVSSSHFTGKEIRMLHKHYCNELAQQWPYSSNQKLKLDLFLKLFPLFKITGQRYYQHLKVDDEGIGFAEYIRLISVFSARASSIEKAQFMFSILAEQDATYITRDSIRAFLRSTIDEIMAASMHLTIRSHKTLHDKKSPVKPVVHNGDDSPLDAHDSIESYLAEDSSDTRISACNNTPCHQGYIAHTVDGLVEDTFESMGIGIEEAGIKIERFIQMWEECPLVSRAMGLPSGTVEYAIDTQTNQHLYKQLLKCPKMKQMYDRCDCVIL</sequence>
<organism evidence="7 8">
    <name type="scientific">Batrachochytrium dendrobatidis (strain JEL423)</name>
    <dbReference type="NCBI Taxonomy" id="403673"/>
    <lineage>
        <taxon>Eukaryota</taxon>
        <taxon>Fungi</taxon>
        <taxon>Fungi incertae sedis</taxon>
        <taxon>Chytridiomycota</taxon>
        <taxon>Chytridiomycota incertae sedis</taxon>
        <taxon>Chytridiomycetes</taxon>
        <taxon>Rhizophydiales</taxon>
        <taxon>Rhizophydiales incertae sedis</taxon>
        <taxon>Batrachochytrium</taxon>
    </lineage>
</organism>
<feature type="domain" description="GH16" evidence="6">
    <location>
        <begin position="15"/>
        <end position="278"/>
    </location>
</feature>
<evidence type="ECO:0000259" key="6">
    <source>
        <dbReference type="PROSITE" id="PS51762"/>
    </source>
</evidence>
<keyword evidence="3" id="KW-0326">Glycosidase</keyword>
<reference evidence="7 8" key="1">
    <citation type="submission" date="2006-10" db="EMBL/GenBank/DDBJ databases">
        <title>The Genome Sequence of Batrachochytrium dendrobatidis JEL423.</title>
        <authorList>
            <consortium name="The Broad Institute Genome Sequencing Platform"/>
            <person name="Birren B."/>
            <person name="Lander E."/>
            <person name="Galagan J."/>
            <person name="Cuomo C."/>
            <person name="Devon K."/>
            <person name="Jaffe D."/>
            <person name="Butler J."/>
            <person name="Alvarez P."/>
            <person name="Gnerre S."/>
            <person name="Grabherr M."/>
            <person name="Kleber M."/>
            <person name="Mauceli E."/>
            <person name="Brockman W."/>
            <person name="Young S."/>
            <person name="LaButti K."/>
            <person name="Sykes S."/>
            <person name="DeCaprio D."/>
            <person name="Crawford M."/>
            <person name="Koehrsen M."/>
            <person name="Engels R."/>
            <person name="Montgomery P."/>
            <person name="Pearson M."/>
            <person name="Howarth C."/>
            <person name="Larson L."/>
            <person name="White J."/>
            <person name="O'Leary S."/>
            <person name="Kodira C."/>
            <person name="Zeng Q."/>
            <person name="Yandava C."/>
            <person name="Alvarado L."/>
            <person name="Longcore J."/>
            <person name="James T."/>
        </authorList>
    </citation>
    <scope>NUCLEOTIDE SEQUENCE [LARGE SCALE GENOMIC DNA]</scope>
    <source>
        <strain evidence="7 8">JEL423</strain>
    </source>
</reference>
<keyword evidence="2" id="KW-0378">Hydrolase</keyword>
<dbReference type="Gene3D" id="1.10.238.10">
    <property type="entry name" value="EF-hand"/>
    <property type="match status" value="1"/>
</dbReference>
<dbReference type="GO" id="GO:0005975">
    <property type="term" value="P:carbohydrate metabolic process"/>
    <property type="evidence" value="ECO:0007669"/>
    <property type="project" value="InterPro"/>
</dbReference>
<gene>
    <name evidence="7" type="ORF">BDEG_23952</name>
</gene>
<evidence type="ECO:0000256" key="3">
    <source>
        <dbReference type="ARBA" id="ARBA00023295"/>
    </source>
</evidence>
<evidence type="ECO:0000313" key="8">
    <source>
        <dbReference type="Proteomes" id="UP000077115"/>
    </source>
</evidence>
<dbReference type="InterPro" id="IPR011992">
    <property type="entry name" value="EF-hand-dom_pair"/>
</dbReference>
<feature type="signal peptide" evidence="5">
    <location>
        <begin position="1"/>
        <end position="18"/>
    </location>
</feature>
<name>A0A177WJ87_BATDL</name>
<protein>
    <recommendedName>
        <fullName evidence="6">GH16 domain-containing protein</fullName>
    </recommendedName>
</protein>
<evidence type="ECO:0000313" key="7">
    <source>
        <dbReference type="EMBL" id="OAJ40188.1"/>
    </source>
</evidence>
<evidence type="ECO:0000256" key="2">
    <source>
        <dbReference type="ARBA" id="ARBA00022801"/>
    </source>
</evidence>
<feature type="region of interest" description="Disordered" evidence="4">
    <location>
        <begin position="418"/>
        <end position="441"/>
    </location>
</feature>
<evidence type="ECO:0000256" key="5">
    <source>
        <dbReference type="SAM" id="SignalP"/>
    </source>
</evidence>
<keyword evidence="1 5" id="KW-0732">Signal</keyword>